<comment type="caution">
    <text evidence="1">The sequence shown here is derived from an EMBL/GenBank/DDBJ whole genome shotgun (WGS) entry which is preliminary data.</text>
</comment>
<evidence type="ECO:0000313" key="1">
    <source>
        <dbReference type="EMBL" id="GFD41278.1"/>
    </source>
</evidence>
<accession>A0A699W6C2</accession>
<protein>
    <submittedName>
        <fullName evidence="1">Uncharacterized protein</fullName>
    </submittedName>
</protein>
<sequence>MPRQLHIVMPVRAVVQSTPKVGWQQQSADRHSSFGAAGAGLPRYRDSLAGLVPTGSVQRPTFGRLIIGVIATSKQTSQEQQ</sequence>
<dbReference type="EMBL" id="BKCJ011549352">
    <property type="protein sequence ID" value="GFD41278.1"/>
    <property type="molecule type" value="Genomic_DNA"/>
</dbReference>
<gene>
    <name evidence="1" type="ORF">Tci_913247</name>
</gene>
<organism evidence="1">
    <name type="scientific">Tanacetum cinerariifolium</name>
    <name type="common">Dalmatian daisy</name>
    <name type="synonym">Chrysanthemum cinerariifolium</name>
    <dbReference type="NCBI Taxonomy" id="118510"/>
    <lineage>
        <taxon>Eukaryota</taxon>
        <taxon>Viridiplantae</taxon>
        <taxon>Streptophyta</taxon>
        <taxon>Embryophyta</taxon>
        <taxon>Tracheophyta</taxon>
        <taxon>Spermatophyta</taxon>
        <taxon>Magnoliopsida</taxon>
        <taxon>eudicotyledons</taxon>
        <taxon>Gunneridae</taxon>
        <taxon>Pentapetalae</taxon>
        <taxon>asterids</taxon>
        <taxon>campanulids</taxon>
        <taxon>Asterales</taxon>
        <taxon>Asteraceae</taxon>
        <taxon>Asteroideae</taxon>
        <taxon>Anthemideae</taxon>
        <taxon>Anthemidinae</taxon>
        <taxon>Tanacetum</taxon>
    </lineage>
</organism>
<dbReference type="AlphaFoldDB" id="A0A699W6C2"/>
<name>A0A699W6C2_TANCI</name>
<proteinExistence type="predicted"/>
<reference evidence="1" key="1">
    <citation type="journal article" date="2019" name="Sci. Rep.">
        <title>Draft genome of Tanacetum cinerariifolium, the natural source of mosquito coil.</title>
        <authorList>
            <person name="Yamashiro T."/>
            <person name="Shiraishi A."/>
            <person name="Satake H."/>
            <person name="Nakayama K."/>
        </authorList>
    </citation>
    <scope>NUCLEOTIDE SEQUENCE</scope>
</reference>